<protein>
    <submittedName>
        <fullName evidence="1">Uncharacterized protein</fullName>
    </submittedName>
</protein>
<dbReference type="AlphaFoldDB" id="A0A2P5X430"/>
<sequence length="147" mass="16951">MSGVAATSFMSSSGRPLYISIGDKVEPCARLCGTIKAARRYLTAVRSTLKSQVEMYESDQVMRQVEAKYSTGIEFHKDYIDIWDRRIDFILISEPFFKLDMMTSMEYMLWFRLVGKHYLLPVEARSRQIRLKGPQRSPNIVGSEQVP</sequence>
<dbReference type="Proteomes" id="UP000239757">
    <property type="component" value="Unassembled WGS sequence"/>
</dbReference>
<accession>A0A2P5X430</accession>
<dbReference type="OrthoDB" id="1001488at2759"/>
<gene>
    <name evidence="1" type="ORF">GOBAR_AA22593</name>
</gene>
<evidence type="ECO:0000313" key="2">
    <source>
        <dbReference type="Proteomes" id="UP000239757"/>
    </source>
</evidence>
<dbReference type="EMBL" id="KZ665722">
    <property type="protein sequence ID" value="PPR98071.1"/>
    <property type="molecule type" value="Genomic_DNA"/>
</dbReference>
<evidence type="ECO:0000313" key="1">
    <source>
        <dbReference type="EMBL" id="PPR98071.1"/>
    </source>
</evidence>
<reference evidence="1 2" key="1">
    <citation type="submission" date="2015-01" db="EMBL/GenBank/DDBJ databases">
        <title>Genome of allotetraploid Gossypium barbadense reveals genomic plasticity and fiber elongation in cotton evolution.</title>
        <authorList>
            <person name="Chen X."/>
            <person name="Liu X."/>
            <person name="Zhao B."/>
            <person name="Zheng H."/>
            <person name="Hu Y."/>
            <person name="Lu G."/>
            <person name="Yang C."/>
            <person name="Chen J."/>
            <person name="Shan C."/>
            <person name="Zhang L."/>
            <person name="Zhou Y."/>
            <person name="Wang L."/>
            <person name="Guo W."/>
            <person name="Bai Y."/>
            <person name="Ruan J."/>
            <person name="Shangguan X."/>
            <person name="Mao Y."/>
            <person name="Jiang J."/>
            <person name="Zhu Y."/>
            <person name="Lei J."/>
            <person name="Kang H."/>
            <person name="Chen S."/>
            <person name="He X."/>
            <person name="Wang R."/>
            <person name="Wang Y."/>
            <person name="Chen J."/>
            <person name="Wang L."/>
            <person name="Yu S."/>
            <person name="Wang B."/>
            <person name="Wei J."/>
            <person name="Song S."/>
            <person name="Lu X."/>
            <person name="Gao Z."/>
            <person name="Gu W."/>
            <person name="Deng X."/>
            <person name="Ma D."/>
            <person name="Wang S."/>
            <person name="Liang W."/>
            <person name="Fang L."/>
            <person name="Cai C."/>
            <person name="Zhu X."/>
            <person name="Zhou B."/>
            <person name="Zhang Y."/>
            <person name="Chen Z."/>
            <person name="Xu S."/>
            <person name="Zhu R."/>
            <person name="Wang S."/>
            <person name="Zhang T."/>
            <person name="Zhao G."/>
        </authorList>
    </citation>
    <scope>NUCLEOTIDE SEQUENCE [LARGE SCALE GENOMIC DNA]</scope>
    <source>
        <strain evidence="2">cv. Xinhai21</strain>
        <tissue evidence="1">Leaf</tissue>
    </source>
</reference>
<organism evidence="1 2">
    <name type="scientific">Gossypium barbadense</name>
    <name type="common">Sea Island cotton</name>
    <name type="synonym">Hibiscus barbadensis</name>
    <dbReference type="NCBI Taxonomy" id="3634"/>
    <lineage>
        <taxon>Eukaryota</taxon>
        <taxon>Viridiplantae</taxon>
        <taxon>Streptophyta</taxon>
        <taxon>Embryophyta</taxon>
        <taxon>Tracheophyta</taxon>
        <taxon>Spermatophyta</taxon>
        <taxon>Magnoliopsida</taxon>
        <taxon>eudicotyledons</taxon>
        <taxon>Gunneridae</taxon>
        <taxon>Pentapetalae</taxon>
        <taxon>rosids</taxon>
        <taxon>malvids</taxon>
        <taxon>Malvales</taxon>
        <taxon>Malvaceae</taxon>
        <taxon>Malvoideae</taxon>
        <taxon>Gossypium</taxon>
    </lineage>
</organism>
<name>A0A2P5X430_GOSBA</name>
<proteinExistence type="predicted"/>